<organism evidence="3 4">
    <name type="scientific">Knoellia aerolata DSM 18566</name>
    <dbReference type="NCBI Taxonomy" id="1385519"/>
    <lineage>
        <taxon>Bacteria</taxon>
        <taxon>Bacillati</taxon>
        <taxon>Actinomycetota</taxon>
        <taxon>Actinomycetes</taxon>
        <taxon>Micrococcales</taxon>
        <taxon>Intrasporangiaceae</taxon>
        <taxon>Knoellia</taxon>
    </lineage>
</organism>
<name>A0A0A0K442_9MICO</name>
<dbReference type="Proteomes" id="UP000030013">
    <property type="component" value="Unassembled WGS sequence"/>
</dbReference>
<keyword evidence="1" id="KW-0418">Kinase</keyword>
<evidence type="ECO:0000313" key="3">
    <source>
        <dbReference type="EMBL" id="KGN42551.1"/>
    </source>
</evidence>
<dbReference type="Pfam" id="PF13581">
    <property type="entry name" value="HATPase_c_2"/>
    <property type="match status" value="1"/>
</dbReference>
<protein>
    <submittedName>
        <fullName evidence="3">Regulator</fullName>
    </submittedName>
</protein>
<dbReference type="EMBL" id="AVPL01000004">
    <property type="protein sequence ID" value="KGN42551.1"/>
    <property type="molecule type" value="Genomic_DNA"/>
</dbReference>
<gene>
    <name evidence="3" type="ORF">N801_15880</name>
</gene>
<dbReference type="PANTHER" id="PTHR35526:SF3">
    <property type="entry name" value="ANTI-SIGMA-F FACTOR RSBW"/>
    <property type="match status" value="1"/>
</dbReference>
<dbReference type="InterPro" id="IPR036890">
    <property type="entry name" value="HATPase_C_sf"/>
</dbReference>
<keyword evidence="1" id="KW-0808">Transferase</keyword>
<comment type="caution">
    <text evidence="3">The sequence shown here is derived from an EMBL/GenBank/DDBJ whole genome shotgun (WGS) entry which is preliminary data.</text>
</comment>
<keyword evidence="4" id="KW-1185">Reference proteome</keyword>
<dbReference type="InterPro" id="IPR050267">
    <property type="entry name" value="Anti-sigma-factor_SerPK"/>
</dbReference>
<dbReference type="PANTHER" id="PTHR35526">
    <property type="entry name" value="ANTI-SIGMA-F FACTOR RSBW-RELATED"/>
    <property type="match status" value="1"/>
</dbReference>
<dbReference type="CDD" id="cd16936">
    <property type="entry name" value="HATPase_RsbW-like"/>
    <property type="match status" value="1"/>
</dbReference>
<dbReference type="SUPFAM" id="SSF55874">
    <property type="entry name" value="ATPase domain of HSP90 chaperone/DNA topoisomerase II/histidine kinase"/>
    <property type="match status" value="1"/>
</dbReference>
<dbReference type="STRING" id="1385519.N801_15880"/>
<dbReference type="InterPro" id="IPR003594">
    <property type="entry name" value="HATPase_dom"/>
</dbReference>
<proteinExistence type="predicted"/>
<evidence type="ECO:0000313" key="4">
    <source>
        <dbReference type="Proteomes" id="UP000030013"/>
    </source>
</evidence>
<evidence type="ECO:0000259" key="2">
    <source>
        <dbReference type="Pfam" id="PF13581"/>
    </source>
</evidence>
<accession>A0A0A0K442</accession>
<feature type="domain" description="Histidine kinase/HSP90-like ATPase" evidence="2">
    <location>
        <begin position="19"/>
        <end position="129"/>
    </location>
</feature>
<reference evidence="3 4" key="1">
    <citation type="submission" date="2013-08" db="EMBL/GenBank/DDBJ databases">
        <title>The genome sequence of Knoellia aerolata.</title>
        <authorList>
            <person name="Zhu W."/>
            <person name="Wang G."/>
        </authorList>
    </citation>
    <scope>NUCLEOTIDE SEQUENCE [LARGE SCALE GENOMIC DNA]</scope>
    <source>
        <strain evidence="3 4">DSM 18566</strain>
    </source>
</reference>
<evidence type="ECO:0000256" key="1">
    <source>
        <dbReference type="ARBA" id="ARBA00022527"/>
    </source>
</evidence>
<dbReference type="eggNOG" id="COG3920">
    <property type="taxonomic scope" value="Bacteria"/>
</dbReference>
<keyword evidence="1" id="KW-0723">Serine/threonine-protein kinase</keyword>
<sequence length="139" mass="14580">MVTTPADAGVATTQLWFLPSEPGSAGLLRQLLRALLEPSPPQWAEDAVLVASEVVTNAVLHGEGPVMVRARRSPGLLRVEITDVGAALPHPTFTAEDAEDGRGLLIVEALAARWGVDAAHPEPGKTVWFEMGTAPSGAQ</sequence>
<dbReference type="RefSeq" id="WP_052112548.1">
    <property type="nucleotide sequence ID" value="NZ_AVPL01000004.1"/>
</dbReference>
<dbReference type="AlphaFoldDB" id="A0A0A0K442"/>
<dbReference type="GO" id="GO:0004674">
    <property type="term" value="F:protein serine/threonine kinase activity"/>
    <property type="evidence" value="ECO:0007669"/>
    <property type="project" value="UniProtKB-KW"/>
</dbReference>
<dbReference type="Gene3D" id="3.30.565.10">
    <property type="entry name" value="Histidine kinase-like ATPase, C-terminal domain"/>
    <property type="match status" value="1"/>
</dbReference>